<dbReference type="EMBL" id="UGUA01000002">
    <property type="protein sequence ID" value="SUC37132.1"/>
    <property type="molecule type" value="Genomic_DNA"/>
</dbReference>
<accession>A0A379G8A8</accession>
<dbReference type="OrthoDB" id="6455741at2"/>
<feature type="transmembrane region" description="Helical" evidence="1">
    <location>
        <begin position="86"/>
        <end position="107"/>
    </location>
</feature>
<dbReference type="RefSeq" id="WP_006814575.1">
    <property type="nucleotide sequence ID" value="NZ_AP018946.1"/>
</dbReference>
<reference evidence="2 3" key="1">
    <citation type="submission" date="2018-06" db="EMBL/GenBank/DDBJ databases">
        <authorList>
            <consortium name="Pathogen Informatics"/>
            <person name="Doyle S."/>
        </authorList>
    </citation>
    <scope>NUCLEOTIDE SEQUENCE [LARGE SCALE GENOMIC DNA]</scope>
    <source>
        <strain evidence="2 3">NCTC12026</strain>
    </source>
</reference>
<gene>
    <name evidence="2" type="ORF">NCTC12026_03586</name>
</gene>
<sequence>MTQIITEQDEIIKLKVAQFERIGSILFFLIPLVILLIVGKTFAFNTLYLWQGFSVLYLLVYRFQVSKLSTKQLQLSVRRGWGYNRFYRFCWGYLILSMIGLAGYHLISH</sequence>
<dbReference type="Proteomes" id="UP000255129">
    <property type="component" value="Unassembled WGS sequence"/>
</dbReference>
<feature type="transmembrane region" description="Helical" evidence="1">
    <location>
        <begin position="48"/>
        <end position="65"/>
    </location>
</feature>
<evidence type="ECO:0000313" key="2">
    <source>
        <dbReference type="EMBL" id="SUC37132.1"/>
    </source>
</evidence>
<dbReference type="GeneID" id="93422794"/>
<organism evidence="2 3">
    <name type="scientific">Providencia rustigianii</name>
    <dbReference type="NCBI Taxonomy" id="158850"/>
    <lineage>
        <taxon>Bacteria</taxon>
        <taxon>Pseudomonadati</taxon>
        <taxon>Pseudomonadota</taxon>
        <taxon>Gammaproteobacteria</taxon>
        <taxon>Enterobacterales</taxon>
        <taxon>Morganellaceae</taxon>
        <taxon>Providencia</taxon>
    </lineage>
</organism>
<feature type="transmembrane region" description="Helical" evidence="1">
    <location>
        <begin position="22"/>
        <end position="42"/>
    </location>
</feature>
<keyword evidence="1" id="KW-0812">Transmembrane</keyword>
<evidence type="ECO:0000313" key="3">
    <source>
        <dbReference type="Proteomes" id="UP000255129"/>
    </source>
</evidence>
<protein>
    <submittedName>
        <fullName evidence="2">Uncharacterized protein</fullName>
    </submittedName>
</protein>
<dbReference type="AlphaFoldDB" id="A0A379G8A8"/>
<proteinExistence type="predicted"/>
<keyword evidence="1" id="KW-1133">Transmembrane helix</keyword>
<evidence type="ECO:0000256" key="1">
    <source>
        <dbReference type="SAM" id="Phobius"/>
    </source>
</evidence>
<keyword evidence="1" id="KW-0472">Membrane</keyword>
<name>A0A379G8A8_9GAMM</name>